<feature type="domain" description="Dynamin N-terminal" evidence="7">
    <location>
        <begin position="46"/>
        <end position="199"/>
    </location>
</feature>
<dbReference type="OrthoDB" id="5477114at2"/>
<evidence type="ECO:0000256" key="3">
    <source>
        <dbReference type="ARBA" id="ARBA00022801"/>
    </source>
</evidence>
<evidence type="ECO:0000259" key="7">
    <source>
        <dbReference type="Pfam" id="PF00350"/>
    </source>
</evidence>
<evidence type="ECO:0000256" key="4">
    <source>
        <dbReference type="ARBA" id="ARBA00023134"/>
    </source>
</evidence>
<dbReference type="Proteomes" id="UP000199427">
    <property type="component" value="Unassembled WGS sequence"/>
</dbReference>
<evidence type="ECO:0000256" key="1">
    <source>
        <dbReference type="ARBA" id="ARBA00004370"/>
    </source>
</evidence>
<keyword evidence="2" id="KW-0547">Nucleotide-binding</keyword>
<feature type="coiled-coil region" evidence="6">
    <location>
        <begin position="294"/>
        <end position="332"/>
    </location>
</feature>
<feature type="domain" description="Dynamin N-terminal" evidence="7">
    <location>
        <begin position="614"/>
        <end position="840"/>
    </location>
</feature>
<dbReference type="NCBIfam" id="TIGR00231">
    <property type="entry name" value="small_GTP"/>
    <property type="match status" value="1"/>
</dbReference>
<dbReference type="InterPro" id="IPR027417">
    <property type="entry name" value="P-loop_NTPase"/>
</dbReference>
<reference evidence="8 9" key="1">
    <citation type="submission" date="2016-10" db="EMBL/GenBank/DDBJ databases">
        <authorList>
            <person name="de Groot N.N."/>
        </authorList>
    </citation>
    <scope>NUCLEOTIDE SEQUENCE [LARGE SCALE GENOMIC DNA]</scope>
    <source>
        <strain evidence="8 9">DSM 21633</strain>
    </source>
</reference>
<evidence type="ECO:0000256" key="6">
    <source>
        <dbReference type="SAM" id="Coils"/>
    </source>
</evidence>
<dbReference type="InterPro" id="IPR005225">
    <property type="entry name" value="Small_GTP-bd"/>
</dbReference>
<dbReference type="GO" id="GO:0016020">
    <property type="term" value="C:membrane"/>
    <property type="evidence" value="ECO:0007669"/>
    <property type="project" value="UniProtKB-SubCell"/>
</dbReference>
<dbReference type="SUPFAM" id="SSF52540">
    <property type="entry name" value="P-loop containing nucleoside triphosphate hydrolases"/>
    <property type="match status" value="2"/>
</dbReference>
<dbReference type="InterPro" id="IPR027094">
    <property type="entry name" value="Mitofusin_fam"/>
</dbReference>
<dbReference type="EMBL" id="FOES01000002">
    <property type="protein sequence ID" value="SEP64965.1"/>
    <property type="molecule type" value="Genomic_DNA"/>
</dbReference>
<evidence type="ECO:0000313" key="8">
    <source>
        <dbReference type="EMBL" id="SEP64965.1"/>
    </source>
</evidence>
<keyword evidence="5" id="KW-0472">Membrane</keyword>
<sequence length="1182" mass="138064">MITTESVSTSFHFDLIWNELKSEPYQNLDKKLLKLYDKWQEQRMTIGFTGHFSAGKSTLINALLEENILPSSPIPTSANIVEVQYGEDEIIYHLPNEQYAKENEINSNHVNQLARNGDTVQSLSIKKPLPLLENQVTLMDTPGIDSSDDEEFKRTLSNTYLIDFFVYVMDYNHVQSEVNFKFLKELEENGVPYIMVVNQVDKHNESELLFDSFKQSLKESCQSWGIHPKSIYYTSLLQTNHPLNQFLELQAFLKGLIDEKDELIKEKLTFELSRIIDEWTYHKLQLDQYNFDMVAEKRDSIKRLIEERNTILNETEQLRMNLNQDLNEIFQNAYIMTFETRELAKGYLESIQPKFKVGKLFAKKKTKEEREKRLEIFLNDIQERVKTEMVWHVRRLLINRLNDYQIEDSALTQTIQDFNVNVTEGDLKKSVNPSAEVNSNSVLIYTNQLHKDLSQLVKQKAAPIMSELEELVTDNLQEKVNGINEKVHLIEGELEQFNELENLEHQQIQLSNEIKDQTFTHSYSSNEHIEQAYQEFLNVEYIDINELVQFTERIDVEGEIQSQNITNPTTLDIHAIQEKSHQLLNNMSDLEPLKPFYDSINHQLNQLENANLTIALFGAFSAGKSSFANAWLGESVLPASPNPTTAAINKIAPVSEEHPHGDVQVRFKTTDQMLKQLFLMIEPYTSQTFNDLSDLVKFLNKNQSQFNQQLNKTEASFLNAFLKGYKHSRENLGKTFTIDLDEFSSYVTVESISCFVEEMTVYYDCELTRKGITLVDTPGADSIHARHTNTSFHYVKHSDAIIYVNYYNHAFSRADREFLLQLGRVKETFALDKMFFILNAADLAKNDEELLLVTNYLNDQLKQYGIQQPSIYAISSKALLEGDEAINDQPFFKRFDEFIEHEAKELIANQLELEFKRLKQFLASTIQEASYGTEEQEQNLHELTKEVNEISHWVSKQEDTQWTNELVQEIDELTHYLRQRLMIQMNDLMKESINPATINANGKKGKEQLKVALKKLQSYITEQWSKEISTTNIILDRQLSVTIDHWAKNVNQYINQHTQLSKLYKYNGSYSDLETFNIESLLSESQIENLLSLYKNKKEFFEQQKVNELFEEVKKYTQDSVKQSVDLLNKFLCEHYDQEFKNVKEQLIHNYQKDQLELIKNKRLIYQNSDYLTRFNKLLDEI</sequence>
<evidence type="ECO:0000256" key="2">
    <source>
        <dbReference type="ARBA" id="ARBA00022741"/>
    </source>
</evidence>
<dbReference type="Pfam" id="PF00350">
    <property type="entry name" value="Dynamin_N"/>
    <property type="match status" value="2"/>
</dbReference>
<dbReference type="PANTHER" id="PTHR10465:SF0">
    <property type="entry name" value="SARCALUMENIN"/>
    <property type="match status" value="1"/>
</dbReference>
<comment type="subcellular location">
    <subcellularLocation>
        <location evidence="1">Membrane</location>
    </subcellularLocation>
</comment>
<dbReference type="GO" id="GO:0005525">
    <property type="term" value="F:GTP binding"/>
    <property type="evidence" value="ECO:0007669"/>
    <property type="project" value="UniProtKB-KW"/>
</dbReference>
<dbReference type="PANTHER" id="PTHR10465">
    <property type="entry name" value="TRANSMEMBRANE GTPASE FZO1"/>
    <property type="match status" value="1"/>
</dbReference>
<accession>A0A1H8ZKT0</accession>
<dbReference type="GO" id="GO:0003924">
    <property type="term" value="F:GTPase activity"/>
    <property type="evidence" value="ECO:0007669"/>
    <property type="project" value="InterPro"/>
</dbReference>
<dbReference type="InterPro" id="IPR045063">
    <property type="entry name" value="Dynamin_N"/>
</dbReference>
<dbReference type="STRING" id="571933.SAMN05216362_10212"/>
<keyword evidence="6" id="KW-0175">Coiled coil</keyword>
<evidence type="ECO:0000313" key="9">
    <source>
        <dbReference type="Proteomes" id="UP000199427"/>
    </source>
</evidence>
<keyword evidence="9" id="KW-1185">Reference proteome</keyword>
<dbReference type="Gene3D" id="3.40.50.300">
    <property type="entry name" value="P-loop containing nucleotide triphosphate hydrolases"/>
    <property type="match status" value="2"/>
</dbReference>
<keyword evidence="3" id="KW-0378">Hydrolase</keyword>
<keyword evidence="4" id="KW-0342">GTP-binding</keyword>
<proteinExistence type="predicted"/>
<dbReference type="CDD" id="cd09912">
    <property type="entry name" value="DLP_2"/>
    <property type="match status" value="1"/>
</dbReference>
<gene>
    <name evidence="8" type="ORF">SAMN05216362_10212</name>
</gene>
<dbReference type="AlphaFoldDB" id="A0A1H8ZKT0"/>
<name>A0A1H8ZKT0_9BACI</name>
<organism evidence="8 9">
    <name type="scientific">Piscibacillus halophilus</name>
    <dbReference type="NCBI Taxonomy" id="571933"/>
    <lineage>
        <taxon>Bacteria</taxon>
        <taxon>Bacillati</taxon>
        <taxon>Bacillota</taxon>
        <taxon>Bacilli</taxon>
        <taxon>Bacillales</taxon>
        <taxon>Bacillaceae</taxon>
        <taxon>Piscibacillus</taxon>
    </lineage>
</organism>
<evidence type="ECO:0000256" key="5">
    <source>
        <dbReference type="ARBA" id="ARBA00023136"/>
    </source>
</evidence>
<protein>
    <submittedName>
        <fullName evidence="8">Small GTP-binding protein domain-containing protein</fullName>
    </submittedName>
</protein>
<dbReference type="RefSeq" id="WP_091772205.1">
    <property type="nucleotide sequence ID" value="NZ_FOES01000002.1"/>
</dbReference>